<dbReference type="eggNOG" id="ENOG502T2UH">
    <property type="taxonomic scope" value="Eukaryota"/>
</dbReference>
<accession>N1PJT6</accession>
<keyword evidence="3" id="KW-1185">Reference proteome</keyword>
<dbReference type="AlphaFoldDB" id="N1PJT6"/>
<dbReference type="EMBL" id="KB446542">
    <property type="protein sequence ID" value="EME41810.1"/>
    <property type="molecule type" value="Genomic_DNA"/>
</dbReference>
<proteinExistence type="predicted"/>
<dbReference type="OMA" id="HAITAMP"/>
<dbReference type="OrthoDB" id="3644557at2759"/>
<dbReference type="HOGENOM" id="CLU_733666_0_0_1"/>
<reference evidence="2 3" key="2">
    <citation type="journal article" date="2012" name="PLoS Pathog.">
        <title>Diverse lifestyles and strategies of plant pathogenesis encoded in the genomes of eighteen Dothideomycetes fungi.</title>
        <authorList>
            <person name="Ohm R.A."/>
            <person name="Feau N."/>
            <person name="Henrissat B."/>
            <person name="Schoch C.L."/>
            <person name="Horwitz B.A."/>
            <person name="Barry K.W."/>
            <person name="Condon B.J."/>
            <person name="Copeland A.C."/>
            <person name="Dhillon B."/>
            <person name="Glaser F."/>
            <person name="Hesse C.N."/>
            <person name="Kosti I."/>
            <person name="LaButti K."/>
            <person name="Lindquist E.A."/>
            <person name="Lucas S."/>
            <person name="Salamov A.A."/>
            <person name="Bradshaw R.E."/>
            <person name="Ciuffetti L."/>
            <person name="Hamelin R.C."/>
            <person name="Kema G.H.J."/>
            <person name="Lawrence C."/>
            <person name="Scott J.A."/>
            <person name="Spatafora J.W."/>
            <person name="Turgeon B.G."/>
            <person name="de Wit P.J.G.M."/>
            <person name="Zhong S."/>
            <person name="Goodwin S.B."/>
            <person name="Grigoriev I.V."/>
        </authorList>
    </citation>
    <scope>NUCLEOTIDE SEQUENCE [LARGE SCALE GENOMIC DNA]</scope>
    <source>
        <strain evidence="3">NZE10 / CBS 128990</strain>
    </source>
</reference>
<evidence type="ECO:0000256" key="1">
    <source>
        <dbReference type="SAM" id="MobiDB-lite"/>
    </source>
</evidence>
<feature type="region of interest" description="Disordered" evidence="1">
    <location>
        <begin position="1"/>
        <end position="26"/>
    </location>
</feature>
<evidence type="ECO:0000313" key="2">
    <source>
        <dbReference type="EMBL" id="EME41810.1"/>
    </source>
</evidence>
<evidence type="ECO:0000313" key="3">
    <source>
        <dbReference type="Proteomes" id="UP000016933"/>
    </source>
</evidence>
<sequence>MCSAVHDSGEAQPQSLGQRLSSQNNTHQPLTSLITAFKLSQARETAFAEDSSRSWRSLGRHAITAMPMPEHFQRSQGHHYCPPPAYQQRMQPLRTPQHYRQSYARPAYDYKPLPPPPQFQQEQLPVTPPRPSKTPVETMVRQPPPGKIRSRSHADLQASALTPDPLLPHSNAQALTQTQNIAFQESAARAPVRVGKEDVYDSQTGFALFVITREAAHVPSFLSSKPLITVMRVNGTTMGTVRFHSITTSSIDLICDGHPTRISHSGLLHNGWGFQPASCPGEKERWRWTSDRATKSAKLVDSKKDGQVLARMKGDLLTYEEGRLSSESYNEVLLSAIAMAEAARRAKRNGDLVDLGSAIGDFVSPKVDSELGGIIVE</sequence>
<protein>
    <submittedName>
        <fullName evidence="2">Uncharacterized protein</fullName>
    </submittedName>
</protein>
<dbReference type="Proteomes" id="UP000016933">
    <property type="component" value="Unassembled WGS sequence"/>
</dbReference>
<reference evidence="3" key="1">
    <citation type="journal article" date="2012" name="PLoS Genet.">
        <title>The genomes of the fungal plant pathogens Cladosporium fulvum and Dothistroma septosporum reveal adaptation to different hosts and lifestyles but also signatures of common ancestry.</title>
        <authorList>
            <person name="de Wit P.J.G.M."/>
            <person name="van der Burgt A."/>
            <person name="Oekmen B."/>
            <person name="Stergiopoulos I."/>
            <person name="Abd-Elsalam K.A."/>
            <person name="Aerts A.L."/>
            <person name="Bahkali A.H."/>
            <person name="Beenen H.G."/>
            <person name="Chettri P."/>
            <person name="Cox M.P."/>
            <person name="Datema E."/>
            <person name="de Vries R.P."/>
            <person name="Dhillon B."/>
            <person name="Ganley A.R."/>
            <person name="Griffiths S.A."/>
            <person name="Guo Y."/>
            <person name="Hamelin R.C."/>
            <person name="Henrissat B."/>
            <person name="Kabir M.S."/>
            <person name="Jashni M.K."/>
            <person name="Kema G."/>
            <person name="Klaubauf S."/>
            <person name="Lapidus A."/>
            <person name="Levasseur A."/>
            <person name="Lindquist E."/>
            <person name="Mehrabi R."/>
            <person name="Ohm R.A."/>
            <person name="Owen T.J."/>
            <person name="Salamov A."/>
            <person name="Schwelm A."/>
            <person name="Schijlen E."/>
            <person name="Sun H."/>
            <person name="van den Burg H.A."/>
            <person name="van Ham R.C.H.J."/>
            <person name="Zhang S."/>
            <person name="Goodwin S.B."/>
            <person name="Grigoriev I.V."/>
            <person name="Collemare J."/>
            <person name="Bradshaw R.E."/>
        </authorList>
    </citation>
    <scope>NUCLEOTIDE SEQUENCE [LARGE SCALE GENOMIC DNA]</scope>
    <source>
        <strain evidence="3">NZE10 / CBS 128990</strain>
    </source>
</reference>
<gene>
    <name evidence="2" type="ORF">DOTSEDRAFT_74018</name>
</gene>
<organism evidence="2 3">
    <name type="scientific">Dothistroma septosporum (strain NZE10 / CBS 128990)</name>
    <name type="common">Red band needle blight fungus</name>
    <name type="synonym">Mycosphaerella pini</name>
    <dbReference type="NCBI Taxonomy" id="675120"/>
    <lineage>
        <taxon>Eukaryota</taxon>
        <taxon>Fungi</taxon>
        <taxon>Dikarya</taxon>
        <taxon>Ascomycota</taxon>
        <taxon>Pezizomycotina</taxon>
        <taxon>Dothideomycetes</taxon>
        <taxon>Dothideomycetidae</taxon>
        <taxon>Mycosphaerellales</taxon>
        <taxon>Mycosphaerellaceae</taxon>
        <taxon>Dothistroma</taxon>
    </lineage>
</organism>
<feature type="region of interest" description="Disordered" evidence="1">
    <location>
        <begin position="107"/>
        <end position="153"/>
    </location>
</feature>
<name>N1PJT6_DOTSN</name>
<dbReference type="STRING" id="675120.N1PJT6"/>
<feature type="compositionally biased region" description="Polar residues" evidence="1">
    <location>
        <begin position="11"/>
        <end position="26"/>
    </location>
</feature>